<keyword evidence="8" id="KW-0868">Chloride</keyword>
<dbReference type="GO" id="GO:0005254">
    <property type="term" value="F:chloride channel activity"/>
    <property type="evidence" value="ECO:0007669"/>
    <property type="project" value="UniProtKB-KW"/>
</dbReference>
<dbReference type="Pfam" id="PF00654">
    <property type="entry name" value="Voltage_CLC"/>
    <property type="match status" value="1"/>
</dbReference>
<dbReference type="InterPro" id="IPR001807">
    <property type="entry name" value="ClC"/>
</dbReference>
<dbReference type="Proteomes" id="UP000574067">
    <property type="component" value="Unassembled WGS sequence"/>
</dbReference>
<evidence type="ECO:0000256" key="6">
    <source>
        <dbReference type="ARBA" id="ARBA00023136"/>
    </source>
</evidence>
<feature type="transmembrane region" description="Helical" evidence="11">
    <location>
        <begin position="345"/>
        <end position="364"/>
    </location>
</feature>
<accession>A0A848F7A1</accession>
<dbReference type="GO" id="GO:0034707">
    <property type="term" value="C:chloride channel complex"/>
    <property type="evidence" value="ECO:0007669"/>
    <property type="project" value="UniProtKB-KW"/>
</dbReference>
<feature type="region of interest" description="Disordered" evidence="10">
    <location>
        <begin position="444"/>
        <end position="465"/>
    </location>
</feature>
<keyword evidence="7" id="KW-0869">Chloride channel</keyword>
<keyword evidence="4 11" id="KW-1133">Transmembrane helix</keyword>
<dbReference type="PANTHER" id="PTHR43427:SF6">
    <property type="entry name" value="CHLORIDE CHANNEL PROTEIN CLC-E"/>
    <property type="match status" value="1"/>
</dbReference>
<dbReference type="SUPFAM" id="SSF81340">
    <property type="entry name" value="Clc chloride channel"/>
    <property type="match status" value="1"/>
</dbReference>
<comment type="subcellular location">
    <subcellularLocation>
        <location evidence="1">Membrane</location>
        <topology evidence="1">Multi-pass membrane protein</topology>
    </subcellularLocation>
</comment>
<dbReference type="CDD" id="cd01034">
    <property type="entry name" value="EriC_like"/>
    <property type="match status" value="1"/>
</dbReference>
<evidence type="ECO:0000256" key="1">
    <source>
        <dbReference type="ARBA" id="ARBA00004141"/>
    </source>
</evidence>
<feature type="transmembrane region" description="Helical" evidence="11">
    <location>
        <begin position="371"/>
        <end position="395"/>
    </location>
</feature>
<sequence>MQHHEPDILHNLRTELVGWRSWLDRAVVLAAAALAGLLVVGFTLLTQQALHLFGLLWAHAPWALFVAGPLCAAAIVGFTRRWLPGAGGSGIPQVMAALDTATPPERYGLFVSLRISVAKVLLSSAGLLAGLSIGREGPSVQVAAGVMLAARRWLSARTVISAHGLLVAGGAAGVAAAFNTPLGGVLFAIEQLSRTLNQRSSGLLIAAIVLAGLIAVSVFGNLAYFGVIRVPALGWELLGPGLLVTVAAALLGGLFARLMIASMAGGADRFSAWRQRWPIRFAAGCALAVAVIGAATGGATFGSGYEHTRALLEGDGGTAHQPGLFVLLKFAATWLSAWSGVPGGIFAPSLSIGAGVGHDVAWLLQRPELSSALIAMGMAAFLSAVTQAPITAFIIVMEMVAGHTMVLSLMAASMLASLISRQMSRPLYEALAQLQLRRLEPVEAVPKAQSEEGASATGASTPRRP</sequence>
<reference evidence="12 13" key="1">
    <citation type="submission" date="2020-04" db="EMBL/GenBank/DDBJ databases">
        <title>Azohydromonas sp. isolated from soil.</title>
        <authorList>
            <person name="Dahal R.H."/>
        </authorList>
    </citation>
    <scope>NUCLEOTIDE SEQUENCE [LARGE SCALE GENOMIC DNA]</scope>
    <source>
        <strain evidence="12 13">G-1-1-14</strain>
    </source>
</reference>
<dbReference type="InterPro" id="IPR014743">
    <property type="entry name" value="Cl-channel_core"/>
</dbReference>
<dbReference type="InterPro" id="IPR050368">
    <property type="entry name" value="ClC-type_chloride_channel"/>
</dbReference>
<feature type="transmembrane region" description="Helical" evidence="11">
    <location>
        <begin position="401"/>
        <end position="419"/>
    </location>
</feature>
<keyword evidence="2" id="KW-0813">Transport</keyword>
<name>A0A848F7A1_9BURK</name>
<comment type="caution">
    <text evidence="12">The sequence shown here is derived from an EMBL/GenBank/DDBJ whole genome shotgun (WGS) entry which is preliminary data.</text>
</comment>
<feature type="transmembrane region" description="Helical" evidence="11">
    <location>
        <begin position="165"/>
        <end position="189"/>
    </location>
</feature>
<organism evidence="12 13">
    <name type="scientific">Azohydromonas caseinilytica</name>
    <dbReference type="NCBI Taxonomy" id="2728836"/>
    <lineage>
        <taxon>Bacteria</taxon>
        <taxon>Pseudomonadati</taxon>
        <taxon>Pseudomonadota</taxon>
        <taxon>Betaproteobacteria</taxon>
        <taxon>Burkholderiales</taxon>
        <taxon>Sphaerotilaceae</taxon>
        <taxon>Azohydromonas</taxon>
    </lineage>
</organism>
<evidence type="ECO:0000256" key="8">
    <source>
        <dbReference type="ARBA" id="ARBA00023214"/>
    </source>
</evidence>
<evidence type="ECO:0000313" key="13">
    <source>
        <dbReference type="Proteomes" id="UP000574067"/>
    </source>
</evidence>
<dbReference type="Gene3D" id="1.10.3080.10">
    <property type="entry name" value="Clc chloride channel"/>
    <property type="match status" value="1"/>
</dbReference>
<keyword evidence="3 11" id="KW-0812">Transmembrane</keyword>
<evidence type="ECO:0000256" key="5">
    <source>
        <dbReference type="ARBA" id="ARBA00023065"/>
    </source>
</evidence>
<evidence type="ECO:0000256" key="4">
    <source>
        <dbReference type="ARBA" id="ARBA00022989"/>
    </source>
</evidence>
<feature type="transmembrane region" description="Helical" evidence="11">
    <location>
        <begin position="26"/>
        <end position="45"/>
    </location>
</feature>
<dbReference type="RefSeq" id="WP_169158817.1">
    <property type="nucleotide sequence ID" value="NZ_JABBFW010000001.1"/>
</dbReference>
<evidence type="ECO:0000256" key="11">
    <source>
        <dbReference type="SAM" id="Phobius"/>
    </source>
</evidence>
<feature type="transmembrane region" description="Helical" evidence="11">
    <location>
        <begin position="201"/>
        <end position="225"/>
    </location>
</feature>
<evidence type="ECO:0000256" key="9">
    <source>
        <dbReference type="ARBA" id="ARBA00023303"/>
    </source>
</evidence>
<proteinExistence type="predicted"/>
<keyword evidence="5" id="KW-0406">Ion transport</keyword>
<dbReference type="PRINTS" id="PR00762">
    <property type="entry name" value="CLCHANNEL"/>
</dbReference>
<evidence type="ECO:0000256" key="10">
    <source>
        <dbReference type="SAM" id="MobiDB-lite"/>
    </source>
</evidence>
<dbReference type="EMBL" id="JABBFW010000001">
    <property type="protein sequence ID" value="NML13941.1"/>
    <property type="molecule type" value="Genomic_DNA"/>
</dbReference>
<evidence type="ECO:0000256" key="3">
    <source>
        <dbReference type="ARBA" id="ARBA00022692"/>
    </source>
</evidence>
<evidence type="ECO:0000256" key="7">
    <source>
        <dbReference type="ARBA" id="ARBA00023173"/>
    </source>
</evidence>
<keyword evidence="6 11" id="KW-0472">Membrane</keyword>
<keyword evidence="13" id="KW-1185">Reference proteome</keyword>
<dbReference type="AlphaFoldDB" id="A0A848F7A1"/>
<evidence type="ECO:0000256" key="2">
    <source>
        <dbReference type="ARBA" id="ARBA00022448"/>
    </source>
</evidence>
<dbReference type="PANTHER" id="PTHR43427">
    <property type="entry name" value="CHLORIDE CHANNEL PROTEIN CLC-E"/>
    <property type="match status" value="1"/>
</dbReference>
<evidence type="ECO:0000313" key="12">
    <source>
        <dbReference type="EMBL" id="NML13941.1"/>
    </source>
</evidence>
<feature type="transmembrane region" description="Helical" evidence="11">
    <location>
        <begin position="237"/>
        <end position="260"/>
    </location>
</feature>
<feature type="transmembrane region" description="Helical" evidence="11">
    <location>
        <begin position="52"/>
        <end position="78"/>
    </location>
</feature>
<gene>
    <name evidence="12" type="ORF">HHL10_02960</name>
</gene>
<protein>
    <submittedName>
        <fullName evidence="12">Chloride channel protein</fullName>
    </submittedName>
</protein>
<keyword evidence="9" id="KW-0407">Ion channel</keyword>
<feature type="transmembrane region" description="Helical" evidence="11">
    <location>
        <begin position="281"/>
        <end position="302"/>
    </location>
</feature>